<organism evidence="1 2">
    <name type="scientific">Plasmopara halstedii</name>
    <name type="common">Downy mildew of sunflower</name>
    <dbReference type="NCBI Taxonomy" id="4781"/>
    <lineage>
        <taxon>Eukaryota</taxon>
        <taxon>Sar</taxon>
        <taxon>Stramenopiles</taxon>
        <taxon>Oomycota</taxon>
        <taxon>Peronosporomycetes</taxon>
        <taxon>Peronosporales</taxon>
        <taxon>Peronosporaceae</taxon>
        <taxon>Plasmopara</taxon>
    </lineage>
</organism>
<protein>
    <submittedName>
        <fullName evidence="1">PUA-like domain</fullName>
    </submittedName>
</protein>
<reference evidence="2" key="1">
    <citation type="submission" date="2014-09" db="EMBL/GenBank/DDBJ databases">
        <authorList>
            <person name="Sharma Rahul"/>
            <person name="Thines Marco"/>
        </authorList>
    </citation>
    <scope>NUCLEOTIDE SEQUENCE [LARGE SCALE GENOMIC DNA]</scope>
</reference>
<accession>A0A0P1AF13</accession>
<dbReference type="EMBL" id="CCYD01000322">
    <property type="protein sequence ID" value="CEG38968.1"/>
    <property type="molecule type" value="Genomic_DNA"/>
</dbReference>
<dbReference type="Gene3D" id="2.30.130.30">
    <property type="entry name" value="Hypothetical protein"/>
    <property type="match status" value="1"/>
</dbReference>
<sequence length="252" mass="27963">MPTQYELLAFPPVCDSNEGRDQVPCSKQESIASQQILNDHYVRESGYATTVTTSRQQKIVDAATSDAADISPADFLFILPERDHQLIEQGVKSLEIRLNDVPYSLIHVNDRITINGKTSTTVAAIRRYATLQSVLEAEDVKALLPQIFEEAGTVDTAAAAERQYRQFFSADEEANCGLTLFQFAKSSSKSKTSEDWSEFLLRHLETKGATGCSLADLRFAVPSLTIDQIMEVLMNLQFDALVVCKSGNYRVV</sequence>
<dbReference type="RefSeq" id="XP_024575337.1">
    <property type="nucleotide sequence ID" value="XM_024724462.1"/>
</dbReference>
<dbReference type="SUPFAM" id="SSF88697">
    <property type="entry name" value="PUA domain-like"/>
    <property type="match status" value="1"/>
</dbReference>
<dbReference type="OrthoDB" id="112749at2759"/>
<dbReference type="AlphaFoldDB" id="A0A0P1AF13"/>
<dbReference type="Proteomes" id="UP000054928">
    <property type="component" value="Unassembled WGS sequence"/>
</dbReference>
<evidence type="ECO:0000313" key="2">
    <source>
        <dbReference type="Proteomes" id="UP000054928"/>
    </source>
</evidence>
<keyword evidence="2" id="KW-1185">Reference proteome</keyword>
<dbReference type="GeneID" id="36404065"/>
<name>A0A0P1AF13_PLAHL</name>
<proteinExistence type="predicted"/>
<dbReference type="InterPro" id="IPR015947">
    <property type="entry name" value="PUA-like_sf"/>
</dbReference>
<evidence type="ECO:0000313" key="1">
    <source>
        <dbReference type="EMBL" id="CEG38968.1"/>
    </source>
</evidence>